<feature type="region of interest" description="Disordered" evidence="4">
    <location>
        <begin position="1465"/>
        <end position="1489"/>
    </location>
</feature>
<evidence type="ECO:0000256" key="4">
    <source>
        <dbReference type="SAM" id="MobiDB-lite"/>
    </source>
</evidence>
<feature type="region of interest" description="Disordered" evidence="4">
    <location>
        <begin position="1424"/>
        <end position="1448"/>
    </location>
</feature>
<keyword evidence="6" id="KW-1185">Reference proteome</keyword>
<dbReference type="SMART" id="SM00369">
    <property type="entry name" value="LRR_TYP"/>
    <property type="match status" value="14"/>
</dbReference>
<gene>
    <name evidence="7" type="primary">lrrc9</name>
</gene>
<dbReference type="SMART" id="SM00446">
    <property type="entry name" value="LRRcap"/>
    <property type="match status" value="3"/>
</dbReference>
<evidence type="ECO:0000313" key="6">
    <source>
        <dbReference type="Proteomes" id="UP000221080"/>
    </source>
</evidence>
<proteinExistence type="predicted"/>
<dbReference type="CTD" id="341883"/>
<dbReference type="RefSeq" id="XP_053535162.1">
    <property type="nucleotide sequence ID" value="XM_053679187.1"/>
</dbReference>
<dbReference type="GeneID" id="108262921"/>
<dbReference type="SMART" id="SM00365">
    <property type="entry name" value="LRR_SD22"/>
    <property type="match status" value="16"/>
</dbReference>
<dbReference type="SMART" id="SM00364">
    <property type="entry name" value="LRR_BAC"/>
    <property type="match status" value="8"/>
</dbReference>
<protein>
    <submittedName>
        <fullName evidence="7">Leucine-rich repeat-containing protein 9 isoform X1</fullName>
    </submittedName>
</protein>
<evidence type="ECO:0000313" key="7">
    <source>
        <dbReference type="RefSeq" id="XP_053535162.1"/>
    </source>
</evidence>
<reference evidence="7" key="2">
    <citation type="submission" date="2025-08" db="UniProtKB">
        <authorList>
            <consortium name="RefSeq"/>
        </authorList>
    </citation>
    <scope>IDENTIFICATION</scope>
    <source>
        <tissue evidence="7">Blood</tissue>
    </source>
</reference>
<name>A0A9F7R7Z3_ICTPU</name>
<dbReference type="InterPro" id="IPR050836">
    <property type="entry name" value="SDS22/Internalin_LRR"/>
</dbReference>
<keyword evidence="1" id="KW-0433">Leucine-rich repeat</keyword>
<dbReference type="KEGG" id="ipu:108262921"/>
<reference evidence="6" key="1">
    <citation type="journal article" date="2016" name="Nat. Commun.">
        <title>The channel catfish genome sequence provides insights into the evolution of scale formation in teleosts.</title>
        <authorList>
            <person name="Liu Z."/>
            <person name="Liu S."/>
            <person name="Yao J."/>
            <person name="Bao L."/>
            <person name="Zhang J."/>
            <person name="Li Y."/>
            <person name="Jiang C."/>
            <person name="Sun L."/>
            <person name="Wang R."/>
            <person name="Zhang Y."/>
            <person name="Zhou T."/>
            <person name="Zeng Q."/>
            <person name="Fu Q."/>
            <person name="Gao S."/>
            <person name="Li N."/>
            <person name="Koren S."/>
            <person name="Jiang Y."/>
            <person name="Zimin A."/>
            <person name="Xu P."/>
            <person name="Phillippy A.M."/>
            <person name="Geng X."/>
            <person name="Song L."/>
            <person name="Sun F."/>
            <person name="Li C."/>
            <person name="Wang X."/>
            <person name="Chen A."/>
            <person name="Jin Y."/>
            <person name="Yuan Z."/>
            <person name="Yang Y."/>
            <person name="Tan S."/>
            <person name="Peatman E."/>
            <person name="Lu J."/>
            <person name="Qin Z."/>
            <person name="Dunham R."/>
            <person name="Li Z."/>
            <person name="Sonstegard T."/>
            <person name="Feng J."/>
            <person name="Danzmann R.G."/>
            <person name="Schroeder S."/>
            <person name="Scheffler B."/>
            <person name="Duke M.V."/>
            <person name="Ballard L."/>
            <person name="Kucuktas H."/>
            <person name="Kaltenboeck L."/>
            <person name="Liu H."/>
            <person name="Armbruster J."/>
            <person name="Xie Y."/>
            <person name="Kirby M.L."/>
            <person name="Tian Y."/>
            <person name="Flanagan M.E."/>
            <person name="Mu W."/>
            <person name="Waldbieser G.C."/>
        </authorList>
    </citation>
    <scope>NUCLEOTIDE SEQUENCE [LARGE SCALE GENOMIC DNA]</scope>
    <source>
        <strain evidence="6">SDA103</strain>
    </source>
</reference>
<feature type="coiled-coil region" evidence="3">
    <location>
        <begin position="258"/>
        <end position="285"/>
    </location>
</feature>
<dbReference type="SUPFAM" id="SSF52075">
    <property type="entry name" value="Outer arm dynein light chain 1"/>
    <property type="match status" value="1"/>
</dbReference>
<feature type="domain" description="U2A'/phosphoprotein 32 family A C-terminal" evidence="5">
    <location>
        <begin position="1341"/>
        <end position="1359"/>
    </location>
</feature>
<dbReference type="InterPro" id="IPR003603">
    <property type="entry name" value="U2A'_phosphoprotein32A_C"/>
</dbReference>
<keyword evidence="2" id="KW-0677">Repeat</keyword>
<dbReference type="InterPro" id="IPR003591">
    <property type="entry name" value="Leu-rich_rpt_typical-subtyp"/>
</dbReference>
<evidence type="ECO:0000256" key="3">
    <source>
        <dbReference type="SAM" id="Coils"/>
    </source>
</evidence>
<sequence length="1489" mass="168329">MTQSKKVGQNDDEIIKELCVCNGLSYEKICEDGSGVEALEVFFSGFPRMVGLSLFPRLVTLTVVGQNVREIQGLEDCPLLRELWVAECQLTEISGLQECVQLQKLFLYDNKISEMSELESLTNLSVLWLNNNLIAEIKGLSTLENLMELNLADNLITTIGKSLEQNKNLQSLNLSGNKISSFKELTQLACLTELRELGLNNPQSSPNPVCVLCNYFTHVLYHIPTLHTLDSYNVSSKTIKDAAESTVMKKRMYYHMRVRCVQRQLDETEHTLQQQKKKLQQLPEDRIHTLSYTLKHLECESKAAGRKFAGLRQEVTSEGPGDSMTSDLSEYNKSLETKLEAIRERIKIWEQRLDKVEVHFQQDVAMASDRKDMSIHFLVMELETVGNIRFEEGTTSHAWFKPCYDLLLSRFCVWDYKAYNITGIKINRIVRVHNRILRLRFEDKLHAMQANNESSLLSQKYRRHLEYLFNVFDPEEIQRNNEILNILENGFTSADSCKAMGRDCAVPLSNSVSACEEPRIRCVQRKATSGGTGSTENPLPFTQGRLIISKAFLGHSVPLRAEVPVDAKFYPKAHSVYCKASAKQHTTKQGNTGEVCSSELQGCCDCSQRQSLWYVFDRELVLPEYLIDFEYITQERSRFSCACTPGPPKAPVAPDGVTPVSNHEQALDQQVLALEPVPKPRPKLQSLDERSILTAARANVLSQITVLNLHGNSLSRLKEISRLTALRQLTVSFNALTHLDDVSHLPNLECVDASFNQIVTLEGVRGLPRLRELDLRWNRLSRVREETSVLCKHTPSLQRLDTRHNPWSQGESVLMEVLGRLKTLTHLDGVLVTEEEMAAATHVNSTSKIDLTLLLSHSRTDADCPRSLSLLTMAQLTTHLKPSPWKHTTDLEPGWSAKITAVNLDGQRLSHISNLEQLVNLRWASFNNNQLTHIEGLQHCPLLEELSLNHNYISTLEGVCKLQRLTRLSINSNHLRSLDASVLDCLINLHFLSAEDNCISSLQGVQRSRFLFELYVGNNKISTSRDIYHLKTLSNLIILDLYGNPLTRTLDNYRAYVIFHLPSLKVLDGTAVDLSECENAKDVFGGRLTADMLAEELGQCNYREMEELALPGRSVRMVDLAPPELFVNLRSVNLERNNLTSFSGLVYLPNVKVLYLDYNHIVSILPRQKAHLSSRQQLYQKVHSSGYGQQSSKNSGRDCLCVESLEPLMRSLEVLHLGYNGISNLSDVQLSRLSCLRALFLQGNEIVQVEGLDGLSLLRELVLDQNRVKALSEKWFSSHTRLIELSLNNNRLRSLTHLQLPHLQRLHLNNNKLQDFTELDKLEVLTSLIELSVLGNPVARRSLHRPSVVLRLPQLQVLDGITVTLEERTRAELLCAEDTHPYVDVPFPVILCRAPPARSSTLGLGMHHLLGHESFIIAHAEDTHCKHTDKRPRPGPTHTHTHSAQSNTLRGAQSLTGLLHSGQRVYTTHTEPESRYPSGTKHPHRNNDV</sequence>
<keyword evidence="3" id="KW-0175">Coiled coil</keyword>
<dbReference type="PANTHER" id="PTHR46652">
    <property type="entry name" value="LEUCINE-RICH REPEAT AND IQ DOMAIN-CONTAINING PROTEIN 1-RELATED"/>
    <property type="match status" value="1"/>
</dbReference>
<feature type="domain" description="U2A'/phosphoprotein 32 family A C-terminal" evidence="5">
    <location>
        <begin position="1050"/>
        <end position="1068"/>
    </location>
</feature>
<dbReference type="OrthoDB" id="1517790at2759"/>
<dbReference type="PROSITE" id="PS51450">
    <property type="entry name" value="LRR"/>
    <property type="match status" value="12"/>
</dbReference>
<dbReference type="PANTHER" id="PTHR46652:SF3">
    <property type="entry name" value="LEUCINE-RICH REPEAT-CONTAINING PROTEIN 9"/>
    <property type="match status" value="1"/>
</dbReference>
<feature type="domain" description="U2A'/phosphoprotein 32 family A C-terminal" evidence="5">
    <location>
        <begin position="212"/>
        <end position="230"/>
    </location>
</feature>
<dbReference type="SUPFAM" id="SSF52058">
    <property type="entry name" value="L domain-like"/>
    <property type="match status" value="2"/>
</dbReference>
<dbReference type="Gene3D" id="3.80.10.10">
    <property type="entry name" value="Ribonuclease Inhibitor"/>
    <property type="match status" value="7"/>
</dbReference>
<evidence type="ECO:0000256" key="2">
    <source>
        <dbReference type="ARBA" id="ARBA00022737"/>
    </source>
</evidence>
<dbReference type="InterPro" id="IPR001611">
    <property type="entry name" value="Leu-rich_rpt"/>
</dbReference>
<dbReference type="InterPro" id="IPR032675">
    <property type="entry name" value="LRR_dom_sf"/>
</dbReference>
<feature type="coiled-coil region" evidence="3">
    <location>
        <begin position="332"/>
        <end position="359"/>
    </location>
</feature>
<accession>A0A9F7R7Z3</accession>
<evidence type="ECO:0000259" key="5">
    <source>
        <dbReference type="SMART" id="SM00446"/>
    </source>
</evidence>
<organism evidence="6 7">
    <name type="scientific">Ictalurus punctatus</name>
    <name type="common">Channel catfish</name>
    <name type="synonym">Silurus punctatus</name>
    <dbReference type="NCBI Taxonomy" id="7998"/>
    <lineage>
        <taxon>Eukaryota</taxon>
        <taxon>Metazoa</taxon>
        <taxon>Chordata</taxon>
        <taxon>Craniata</taxon>
        <taxon>Vertebrata</taxon>
        <taxon>Euteleostomi</taxon>
        <taxon>Actinopterygii</taxon>
        <taxon>Neopterygii</taxon>
        <taxon>Teleostei</taxon>
        <taxon>Ostariophysi</taxon>
        <taxon>Siluriformes</taxon>
        <taxon>Ictaluridae</taxon>
        <taxon>Ictalurus</taxon>
    </lineage>
</organism>
<dbReference type="Pfam" id="PF14580">
    <property type="entry name" value="LRR_9"/>
    <property type="match status" value="3"/>
</dbReference>
<dbReference type="Proteomes" id="UP000221080">
    <property type="component" value="Chromosome 3"/>
</dbReference>
<evidence type="ECO:0000256" key="1">
    <source>
        <dbReference type="ARBA" id="ARBA00022614"/>
    </source>
</evidence>